<feature type="compositionally biased region" description="Basic and acidic residues" evidence="1">
    <location>
        <begin position="79"/>
        <end position="92"/>
    </location>
</feature>
<protein>
    <submittedName>
        <fullName evidence="2">Uncharacterized protein</fullName>
    </submittedName>
</protein>
<gene>
    <name evidence="2" type="ORF">H671_xg20593</name>
</gene>
<dbReference type="Proteomes" id="UP000030759">
    <property type="component" value="Unassembled WGS sequence"/>
</dbReference>
<reference evidence="3" key="1">
    <citation type="journal article" date="2013" name="Nat. Biotechnol.">
        <title>Chinese hamster genome sequenced from sorted chromosomes.</title>
        <authorList>
            <person name="Brinkrolf K."/>
            <person name="Rupp O."/>
            <person name="Laux H."/>
            <person name="Kollin F."/>
            <person name="Ernst W."/>
            <person name="Linke B."/>
            <person name="Kofler R."/>
            <person name="Romand S."/>
            <person name="Hesse F."/>
            <person name="Budach W.E."/>
            <person name="Galosy S."/>
            <person name="Muller D."/>
            <person name="Noll T."/>
            <person name="Wienberg J."/>
            <person name="Jostock T."/>
            <person name="Leonard M."/>
            <person name="Grillari J."/>
            <person name="Tauch A."/>
            <person name="Goesmann A."/>
            <person name="Helk B."/>
            <person name="Mott J.E."/>
            <person name="Puhler A."/>
            <person name="Borth N."/>
        </authorList>
    </citation>
    <scope>NUCLEOTIDE SEQUENCE [LARGE SCALE GENOMIC DNA]</scope>
    <source>
        <strain evidence="3">17A/GY</strain>
    </source>
</reference>
<name>A0A061HXF2_CRIGR</name>
<dbReference type="AlphaFoldDB" id="A0A061HXF2"/>
<organism evidence="2 3">
    <name type="scientific">Cricetulus griseus</name>
    <name type="common">Chinese hamster</name>
    <name type="synonym">Cricetulus barabensis griseus</name>
    <dbReference type="NCBI Taxonomy" id="10029"/>
    <lineage>
        <taxon>Eukaryota</taxon>
        <taxon>Metazoa</taxon>
        <taxon>Chordata</taxon>
        <taxon>Craniata</taxon>
        <taxon>Vertebrata</taxon>
        <taxon>Euteleostomi</taxon>
        <taxon>Mammalia</taxon>
        <taxon>Eutheria</taxon>
        <taxon>Euarchontoglires</taxon>
        <taxon>Glires</taxon>
        <taxon>Rodentia</taxon>
        <taxon>Myomorpha</taxon>
        <taxon>Muroidea</taxon>
        <taxon>Cricetidae</taxon>
        <taxon>Cricetinae</taxon>
        <taxon>Cricetulus</taxon>
    </lineage>
</organism>
<sequence>MLGPQALISHEEFGIMPATLKQYLRWISEHILNDTNGSHLRKAMTEYANGYEEMEEERTSQKDWGMMSNGYRKGKMWMESHYRKEQRQKKDPEDEPVDPEAK</sequence>
<dbReference type="EMBL" id="KE685873">
    <property type="protein sequence ID" value="ERE64158.1"/>
    <property type="molecule type" value="Genomic_DNA"/>
</dbReference>
<evidence type="ECO:0000256" key="1">
    <source>
        <dbReference type="SAM" id="MobiDB-lite"/>
    </source>
</evidence>
<accession>A0A061HXF2</accession>
<feature type="compositionally biased region" description="Acidic residues" evidence="1">
    <location>
        <begin position="93"/>
        <end position="102"/>
    </location>
</feature>
<proteinExistence type="predicted"/>
<feature type="region of interest" description="Disordered" evidence="1">
    <location>
        <begin position="79"/>
        <end position="102"/>
    </location>
</feature>
<evidence type="ECO:0000313" key="3">
    <source>
        <dbReference type="Proteomes" id="UP000030759"/>
    </source>
</evidence>
<evidence type="ECO:0000313" key="2">
    <source>
        <dbReference type="EMBL" id="ERE64158.1"/>
    </source>
</evidence>